<dbReference type="InterPro" id="IPR000172">
    <property type="entry name" value="GMC_OxRdtase_N"/>
</dbReference>
<feature type="domain" description="Glucose-methanol-choline oxidoreductase C-terminal" evidence="7">
    <location>
        <begin position="437"/>
        <end position="556"/>
    </location>
</feature>
<dbReference type="GO" id="GO:0050660">
    <property type="term" value="F:flavin adenine dinucleotide binding"/>
    <property type="evidence" value="ECO:0007669"/>
    <property type="project" value="InterPro"/>
</dbReference>
<dbReference type="RefSeq" id="WP_171224117.1">
    <property type="nucleotide sequence ID" value="NZ_CP053085.1"/>
</dbReference>
<dbReference type="PANTHER" id="PTHR42784:SF1">
    <property type="entry name" value="PYRANOSE 2-OXIDASE"/>
    <property type="match status" value="1"/>
</dbReference>
<proteinExistence type="inferred from homology"/>
<evidence type="ECO:0000313" key="8">
    <source>
        <dbReference type="EMBL" id="QJR34689.1"/>
    </source>
</evidence>
<dbReference type="EMBL" id="CP053085">
    <property type="protein sequence ID" value="QJR34689.1"/>
    <property type="molecule type" value="Genomic_DNA"/>
</dbReference>
<dbReference type="InterPro" id="IPR051473">
    <property type="entry name" value="P2Ox-like"/>
</dbReference>
<feature type="domain" description="Glucose-methanol-choline oxidoreductase N-terminal" evidence="6">
    <location>
        <begin position="44"/>
        <end position="323"/>
    </location>
</feature>
<name>A0A6M4ILC9_9BACT</name>
<comment type="similarity">
    <text evidence="2">Belongs to the GMC oxidoreductase family.</text>
</comment>
<evidence type="ECO:0000313" key="9">
    <source>
        <dbReference type="Proteomes" id="UP000500938"/>
    </source>
</evidence>
<dbReference type="Gene3D" id="3.50.50.60">
    <property type="entry name" value="FAD/NAD(P)-binding domain"/>
    <property type="match status" value="2"/>
</dbReference>
<dbReference type="InterPro" id="IPR007867">
    <property type="entry name" value="GMC_OxRtase_C"/>
</dbReference>
<dbReference type="InterPro" id="IPR036188">
    <property type="entry name" value="FAD/NAD-bd_sf"/>
</dbReference>
<evidence type="ECO:0000256" key="2">
    <source>
        <dbReference type="ARBA" id="ARBA00010790"/>
    </source>
</evidence>
<dbReference type="Pfam" id="PF00732">
    <property type="entry name" value="GMC_oxred_N"/>
    <property type="match status" value="1"/>
</dbReference>
<keyword evidence="4" id="KW-0274">FAD</keyword>
<dbReference type="KEGG" id="ggr:HKW67_03755"/>
<evidence type="ECO:0000256" key="4">
    <source>
        <dbReference type="ARBA" id="ARBA00022827"/>
    </source>
</evidence>
<dbReference type="Pfam" id="PF05199">
    <property type="entry name" value="GMC_oxred_C"/>
    <property type="match status" value="1"/>
</dbReference>
<evidence type="ECO:0000256" key="5">
    <source>
        <dbReference type="ARBA" id="ARBA00023002"/>
    </source>
</evidence>
<dbReference type="Proteomes" id="UP000500938">
    <property type="component" value="Chromosome"/>
</dbReference>
<keyword evidence="9" id="KW-1185">Reference proteome</keyword>
<evidence type="ECO:0000256" key="1">
    <source>
        <dbReference type="ARBA" id="ARBA00001974"/>
    </source>
</evidence>
<dbReference type="AlphaFoldDB" id="A0A6M4ILC9"/>
<organism evidence="8 9">
    <name type="scientific">Gemmatimonas groenlandica</name>
    <dbReference type="NCBI Taxonomy" id="2732249"/>
    <lineage>
        <taxon>Bacteria</taxon>
        <taxon>Pseudomonadati</taxon>
        <taxon>Gemmatimonadota</taxon>
        <taxon>Gemmatimonadia</taxon>
        <taxon>Gemmatimonadales</taxon>
        <taxon>Gemmatimonadaceae</taxon>
        <taxon>Gemmatimonas</taxon>
    </lineage>
</organism>
<sequence length="573" mass="62963">MSEELLIDAQPQRRVFDAIVVGSGISGGWAAKELTERGLATLVLEAGGPVDFGGKDFVEHIQPYEMKYRGWGDRNALEKEQPVQRQCYACDETGRKFFVNDHDNPYVSPDDAPFKWFRGRQVGGRSIMWGRQVYRWSDLDFEANAKDGHGTDWPIRYKDIAPWYSHVERFIGVTGAKEGLAHLPDGEFLPPMQMTVVEQVARERIMKAFNGERVMTIGRAAILTQNHNGRAACHYCGPCERGCVTHSYFNSIGSTLPAAQKTGRLTLRPHSVVAEVLYDAKRGRARGVRVINAATKQETVYEAKVVFLCASTIESVRLLLNSTSTRWPDGLANSSGTLGRYVMDHHYGSGAGGTMPGFLDKRTIGRRPNGIYVARFRNVSTKSPDFLRGYGMQGGSSRSGWGRGSGMAGYGAAFKQSLIDDLGPWGINIGGWGETLPHADNRITLDGTTKDKWGIPAARIDVRWRDNEIAMNKDVSASAVEILEAAGAINVRPNRTMHPPGHCIHEMGGARMSTTAKDGVLNGWNQAWDVPNLFITDGAAMSSSACQNPSITYMALTARAVAHAVGELKRRNL</sequence>
<protein>
    <submittedName>
        <fullName evidence="8">GMC family oxidoreductase</fullName>
    </submittedName>
</protein>
<evidence type="ECO:0000256" key="3">
    <source>
        <dbReference type="ARBA" id="ARBA00022630"/>
    </source>
</evidence>
<comment type="cofactor">
    <cofactor evidence="1">
        <name>FAD</name>
        <dbReference type="ChEBI" id="CHEBI:57692"/>
    </cofactor>
</comment>
<keyword evidence="5" id="KW-0560">Oxidoreductase</keyword>
<dbReference type="PANTHER" id="PTHR42784">
    <property type="entry name" value="PYRANOSE 2-OXIDASE"/>
    <property type="match status" value="1"/>
</dbReference>
<gene>
    <name evidence="8" type="ORF">HKW67_03755</name>
</gene>
<evidence type="ECO:0000259" key="7">
    <source>
        <dbReference type="Pfam" id="PF05199"/>
    </source>
</evidence>
<dbReference type="SUPFAM" id="SSF51905">
    <property type="entry name" value="FAD/NAD(P)-binding domain"/>
    <property type="match status" value="1"/>
</dbReference>
<evidence type="ECO:0000259" key="6">
    <source>
        <dbReference type="Pfam" id="PF00732"/>
    </source>
</evidence>
<dbReference type="SUPFAM" id="SSF54373">
    <property type="entry name" value="FAD-linked reductases, C-terminal domain"/>
    <property type="match status" value="1"/>
</dbReference>
<accession>A0A6M4ILC9</accession>
<reference evidence="8 9" key="1">
    <citation type="submission" date="2020-05" db="EMBL/GenBank/DDBJ databases">
        <title>Complete genome sequence of Gemmatimonas greenlandica TET16.</title>
        <authorList>
            <person name="Zeng Y."/>
        </authorList>
    </citation>
    <scope>NUCLEOTIDE SEQUENCE [LARGE SCALE GENOMIC DNA]</scope>
    <source>
        <strain evidence="8 9">TET16</strain>
    </source>
</reference>
<dbReference type="GO" id="GO:0016614">
    <property type="term" value="F:oxidoreductase activity, acting on CH-OH group of donors"/>
    <property type="evidence" value="ECO:0007669"/>
    <property type="project" value="InterPro"/>
</dbReference>
<keyword evidence="3" id="KW-0285">Flavoprotein</keyword>